<dbReference type="EMBL" id="CAIIUA010000001">
    <property type="protein sequence ID" value="CAC9203552.1"/>
    <property type="molecule type" value="Genomic_DNA"/>
</dbReference>
<feature type="transmembrane region" description="Helical" evidence="1">
    <location>
        <begin position="6"/>
        <end position="26"/>
    </location>
</feature>
<evidence type="ECO:0000313" key="4">
    <source>
        <dbReference type="Proteomes" id="UP000834503"/>
    </source>
</evidence>
<sequence length="93" mass="9901">MVTLNELLLILNALACAVIATSLGTFQRRGAKHKMLGAVFALVLMIACGSITILIVTGKYVTANPAETVINIILCIAVVQARGNAMRIFKSTR</sequence>
<comment type="caution">
    <text evidence="2">The sequence shown here is derived from an EMBL/GenBank/DDBJ whole genome shotgun (WGS) entry which is preliminary data.</text>
</comment>
<evidence type="ECO:0000313" key="5">
    <source>
        <dbReference type="Proteomes" id="UP000837205"/>
    </source>
</evidence>
<keyword evidence="1" id="KW-0472">Membrane</keyword>
<evidence type="ECO:0000313" key="3">
    <source>
        <dbReference type="EMBL" id="CAC9203552.1"/>
    </source>
</evidence>
<dbReference type="RefSeq" id="WP_057064352.1">
    <property type="nucleotide sequence ID" value="NZ_CAHPQT010000015.1"/>
</dbReference>
<dbReference type="Pfam" id="PF05449">
    <property type="entry name" value="Phage_holin_3_7"/>
    <property type="match status" value="1"/>
</dbReference>
<feature type="transmembrane region" description="Helical" evidence="1">
    <location>
        <begin position="38"/>
        <end position="56"/>
    </location>
</feature>
<protein>
    <submittedName>
        <fullName evidence="2">Protein of uncharacterized function (DUF754)</fullName>
    </submittedName>
</protein>
<evidence type="ECO:0000256" key="1">
    <source>
        <dbReference type="SAM" id="Phobius"/>
    </source>
</evidence>
<dbReference type="AlphaFoldDB" id="A0A9N8CMH6"/>
<name>A0A9N8CMH6_9ENTR</name>
<dbReference type="Proteomes" id="UP000837205">
    <property type="component" value="Unassembled WGS sequence"/>
</dbReference>
<proteinExistence type="predicted"/>
<keyword evidence="1" id="KW-1133">Transmembrane helix</keyword>
<dbReference type="InterPro" id="IPR008473">
    <property type="entry name" value="Phage_holin_3_7"/>
</dbReference>
<evidence type="ECO:0000313" key="2">
    <source>
        <dbReference type="EMBL" id="CAB5549039.1"/>
    </source>
</evidence>
<accession>A0A9N8CMH6</accession>
<dbReference type="EMBL" id="CAHPQX010000009">
    <property type="protein sequence ID" value="CAB5549039.1"/>
    <property type="molecule type" value="Genomic_DNA"/>
</dbReference>
<organism evidence="2 4">
    <name type="scientific">Citrobacter werkmanii</name>
    <dbReference type="NCBI Taxonomy" id="67827"/>
    <lineage>
        <taxon>Bacteria</taxon>
        <taxon>Pseudomonadati</taxon>
        <taxon>Pseudomonadota</taxon>
        <taxon>Gammaproteobacteria</taxon>
        <taxon>Enterobacterales</taxon>
        <taxon>Enterobacteriaceae</taxon>
        <taxon>Citrobacter</taxon>
        <taxon>Citrobacter freundii complex</taxon>
    </lineage>
</organism>
<keyword evidence="5" id="KW-1185">Reference proteome</keyword>
<reference evidence="2" key="1">
    <citation type="submission" date="2020-05" db="EMBL/GenBank/DDBJ databases">
        <authorList>
            <person name="Delgado-Blas J."/>
        </authorList>
    </citation>
    <scope>NUCLEOTIDE SEQUENCE</scope>
    <source>
        <strain evidence="2">BB1459</strain>
        <strain evidence="3">BB1480</strain>
    </source>
</reference>
<keyword evidence="1" id="KW-0812">Transmembrane</keyword>
<dbReference type="Proteomes" id="UP000834503">
    <property type="component" value="Unassembled WGS sequence"/>
</dbReference>
<gene>
    <name evidence="2" type="ORF">GHA_02321</name>
    <name evidence="3" type="ORF">TML_02533</name>
</gene>